<gene>
    <name evidence="1" type="ORF">HD593_006473</name>
</gene>
<dbReference type="Proteomes" id="UP000565579">
    <property type="component" value="Unassembled WGS sequence"/>
</dbReference>
<dbReference type="EMBL" id="JACHMI010000001">
    <property type="protein sequence ID" value="MBB6551678.1"/>
    <property type="molecule type" value="Genomic_DNA"/>
</dbReference>
<sequence>MQAEAGATPAQVAIARLLGKGRAHGGGRLCQHDDMIATPGDFAWFSYERFPELAEAYCFTYVRGLTPERLVARLGGRPEEFTPMTLEKLIEASYRNGYDTAFLGATTVGDRVFIVEPNGGLGADEEIITSLSAGTRLVSHFRDVEGLEYFYWSENEKLRFWFLADEGYAEEVPDEVLEIMRRIDTGQGLLHPSDGPAFVLAERLTGITLTPELLEGSVYLCGVIPTP</sequence>
<proteinExistence type="predicted"/>
<evidence type="ECO:0000313" key="2">
    <source>
        <dbReference type="Proteomes" id="UP000565579"/>
    </source>
</evidence>
<accession>A0A7X0NXW9</accession>
<dbReference type="Pfam" id="PF20062">
    <property type="entry name" value="DUF6461"/>
    <property type="match status" value="1"/>
</dbReference>
<protein>
    <submittedName>
        <fullName evidence="1">Uncharacterized protein</fullName>
    </submittedName>
</protein>
<name>A0A7X0NXW9_9ACTN</name>
<keyword evidence="2" id="KW-1185">Reference proteome</keyword>
<dbReference type="AlphaFoldDB" id="A0A7X0NXW9"/>
<comment type="caution">
    <text evidence="1">The sequence shown here is derived from an EMBL/GenBank/DDBJ whole genome shotgun (WGS) entry which is preliminary data.</text>
</comment>
<dbReference type="RefSeq" id="WP_312903848.1">
    <property type="nucleotide sequence ID" value="NZ_JACHMI010000001.1"/>
</dbReference>
<dbReference type="InterPro" id="IPR045592">
    <property type="entry name" value="DUF6461"/>
</dbReference>
<evidence type="ECO:0000313" key="1">
    <source>
        <dbReference type="EMBL" id="MBB6551678.1"/>
    </source>
</evidence>
<organism evidence="1 2">
    <name type="scientific">Nonomuraea rubra</name>
    <dbReference type="NCBI Taxonomy" id="46180"/>
    <lineage>
        <taxon>Bacteria</taxon>
        <taxon>Bacillati</taxon>
        <taxon>Actinomycetota</taxon>
        <taxon>Actinomycetes</taxon>
        <taxon>Streptosporangiales</taxon>
        <taxon>Streptosporangiaceae</taxon>
        <taxon>Nonomuraea</taxon>
    </lineage>
</organism>
<reference evidence="1 2" key="1">
    <citation type="submission" date="2020-08" db="EMBL/GenBank/DDBJ databases">
        <title>Sequencing the genomes of 1000 actinobacteria strains.</title>
        <authorList>
            <person name="Klenk H.-P."/>
        </authorList>
    </citation>
    <scope>NUCLEOTIDE SEQUENCE [LARGE SCALE GENOMIC DNA]</scope>
    <source>
        <strain evidence="1 2">DSM 43768</strain>
    </source>
</reference>